<accession>A0A0R3TE81</accession>
<reference evidence="1" key="1">
    <citation type="submission" date="2017-02" db="UniProtKB">
        <authorList>
            <consortium name="WormBaseParasite"/>
        </authorList>
    </citation>
    <scope>IDENTIFICATION</scope>
</reference>
<name>A0A0R3TE81_RODNA</name>
<dbReference type="WBParaSite" id="HNAJ_0000537001-mRNA-1">
    <property type="protein sequence ID" value="HNAJ_0000537001-mRNA-1"/>
    <property type="gene ID" value="HNAJ_0000537001"/>
</dbReference>
<organism evidence="1">
    <name type="scientific">Rodentolepis nana</name>
    <name type="common">Dwarf tapeworm</name>
    <name type="synonym">Hymenolepis nana</name>
    <dbReference type="NCBI Taxonomy" id="102285"/>
    <lineage>
        <taxon>Eukaryota</taxon>
        <taxon>Metazoa</taxon>
        <taxon>Spiralia</taxon>
        <taxon>Lophotrochozoa</taxon>
        <taxon>Platyhelminthes</taxon>
        <taxon>Cestoda</taxon>
        <taxon>Eucestoda</taxon>
        <taxon>Cyclophyllidea</taxon>
        <taxon>Hymenolepididae</taxon>
        <taxon>Rodentolepis</taxon>
    </lineage>
</organism>
<protein>
    <submittedName>
        <fullName evidence="1">Transposase</fullName>
    </submittedName>
</protein>
<sequence length="61" mass="7055">LELGSKQVEWDLSAHLGNRGHKVTFHAERMRSRRNRVVGKLPPSIELLLRLKVLEDNTKQP</sequence>
<proteinExistence type="predicted"/>
<evidence type="ECO:0000313" key="1">
    <source>
        <dbReference type="WBParaSite" id="HNAJ_0000537001-mRNA-1"/>
    </source>
</evidence>
<dbReference type="AlphaFoldDB" id="A0A0R3TE81"/>